<evidence type="ECO:0000313" key="2">
    <source>
        <dbReference type="EMBL" id="KOS19448.1"/>
    </source>
</evidence>
<protein>
    <recommendedName>
        <fullName evidence="1">2EXR domain-containing protein</fullName>
    </recommendedName>
</protein>
<gene>
    <name evidence="2" type="ORF">ESCO_001258</name>
</gene>
<dbReference type="EMBL" id="LGSR01000020">
    <property type="protein sequence ID" value="KOS19448.1"/>
    <property type="molecule type" value="Genomic_DNA"/>
</dbReference>
<dbReference type="Proteomes" id="UP000053831">
    <property type="component" value="Unassembled WGS sequence"/>
</dbReference>
<dbReference type="PANTHER" id="PTHR35910:SF1">
    <property type="entry name" value="2EXR DOMAIN-CONTAINING PROTEIN"/>
    <property type="match status" value="1"/>
</dbReference>
<comment type="caution">
    <text evidence="2">The sequence shown here is derived from an EMBL/GenBank/DDBJ whole genome shotgun (WGS) entry which is preliminary data.</text>
</comment>
<dbReference type="PANTHER" id="PTHR35910">
    <property type="entry name" value="2EXR DOMAIN-CONTAINING PROTEIN"/>
    <property type="match status" value="1"/>
</dbReference>
<dbReference type="InterPro" id="IPR045518">
    <property type="entry name" value="2EXR"/>
</dbReference>
<evidence type="ECO:0000313" key="3">
    <source>
        <dbReference type="Proteomes" id="UP000053831"/>
    </source>
</evidence>
<sequence>MATAFHLFPQLPYELRAMIWSFAAHPRNVRIKPRRGGTWEALFYFVSLPAPQAPAVMHACREARQHVPY</sequence>
<dbReference type="AlphaFoldDB" id="A0A0M8MVJ6"/>
<organism evidence="2 3">
    <name type="scientific">Escovopsis weberi</name>
    <dbReference type="NCBI Taxonomy" id="150374"/>
    <lineage>
        <taxon>Eukaryota</taxon>
        <taxon>Fungi</taxon>
        <taxon>Dikarya</taxon>
        <taxon>Ascomycota</taxon>
        <taxon>Pezizomycotina</taxon>
        <taxon>Sordariomycetes</taxon>
        <taxon>Hypocreomycetidae</taxon>
        <taxon>Hypocreales</taxon>
        <taxon>Hypocreaceae</taxon>
        <taxon>Escovopsis</taxon>
    </lineage>
</organism>
<accession>A0A0M8MVJ6</accession>
<dbReference type="OrthoDB" id="3473305at2759"/>
<proteinExistence type="predicted"/>
<dbReference type="Pfam" id="PF20150">
    <property type="entry name" value="2EXR"/>
    <property type="match status" value="1"/>
</dbReference>
<evidence type="ECO:0000259" key="1">
    <source>
        <dbReference type="Pfam" id="PF20150"/>
    </source>
</evidence>
<reference evidence="2 3" key="1">
    <citation type="submission" date="2015-07" db="EMBL/GenBank/DDBJ databases">
        <title>The genome of the fungus Escovopsis weberi, a specialized disease agent of ant agriculture.</title>
        <authorList>
            <person name="de Man T.J."/>
            <person name="Stajich J.E."/>
            <person name="Kubicek C.P."/>
            <person name="Chenthamara K."/>
            <person name="Atanasova L."/>
            <person name="Druzhinina I.S."/>
            <person name="Birnbaum S."/>
            <person name="Barribeau S.M."/>
            <person name="Teiling C."/>
            <person name="Suen G."/>
            <person name="Currie C."/>
            <person name="Gerardo N.M."/>
        </authorList>
    </citation>
    <scope>NUCLEOTIDE SEQUENCE [LARGE SCALE GENOMIC DNA]</scope>
</reference>
<feature type="domain" description="2EXR" evidence="1">
    <location>
        <begin position="5"/>
        <end position="66"/>
    </location>
</feature>
<keyword evidence="3" id="KW-1185">Reference proteome</keyword>
<name>A0A0M8MVJ6_ESCWE</name>